<feature type="compositionally biased region" description="Basic and acidic residues" evidence="4">
    <location>
        <begin position="396"/>
        <end position="417"/>
    </location>
</feature>
<evidence type="ECO:0000256" key="3">
    <source>
        <dbReference type="ARBA" id="ARBA00023242"/>
    </source>
</evidence>
<accession>A0AAE1GJK4</accession>
<evidence type="ECO:0000256" key="1">
    <source>
        <dbReference type="ARBA" id="ARBA00004123"/>
    </source>
</evidence>
<dbReference type="EMBL" id="JAWQEG010000397">
    <property type="protein sequence ID" value="KAK3890718.1"/>
    <property type="molecule type" value="Genomic_DNA"/>
</dbReference>
<reference evidence="6" key="1">
    <citation type="submission" date="2023-10" db="EMBL/GenBank/DDBJ databases">
        <title>Genome assemblies of two species of porcelain crab, Petrolisthes cinctipes and Petrolisthes manimaculis (Anomura: Porcellanidae).</title>
        <authorList>
            <person name="Angst P."/>
        </authorList>
    </citation>
    <scope>NUCLEOTIDE SEQUENCE</scope>
    <source>
        <strain evidence="6">PB745_01</strain>
        <tissue evidence="6">Gill</tissue>
    </source>
</reference>
<dbReference type="InterPro" id="IPR007019">
    <property type="entry name" value="SURF6"/>
</dbReference>
<dbReference type="GO" id="GO:0005730">
    <property type="term" value="C:nucleolus"/>
    <property type="evidence" value="ECO:0007669"/>
    <property type="project" value="TreeGrafter"/>
</dbReference>
<evidence type="ECO:0000313" key="6">
    <source>
        <dbReference type="EMBL" id="KAK3890718.1"/>
    </source>
</evidence>
<feature type="region of interest" description="Disordered" evidence="4">
    <location>
        <begin position="83"/>
        <end position="163"/>
    </location>
</feature>
<evidence type="ECO:0000259" key="5">
    <source>
        <dbReference type="Pfam" id="PF04935"/>
    </source>
</evidence>
<comment type="caution">
    <text evidence="6">The sequence shown here is derived from an EMBL/GenBank/DDBJ whole genome shotgun (WGS) entry which is preliminary data.</text>
</comment>
<gene>
    <name evidence="6" type="ORF">Pcinc_005353</name>
</gene>
<feature type="region of interest" description="Disordered" evidence="4">
    <location>
        <begin position="35"/>
        <end position="55"/>
    </location>
</feature>
<sequence>MRLVIVRSATLTFISTRVTLPRRIEGVTSSINMESQEVKKKKKKRQANKPLMIGSNNIALEHDDKSMNKTNCISTQSIHEDEVTDCHLPIGDSNQRTSEKRQESNGSEEGNINKKKKNNVTSSIDDTRPGQQGKDGEAEDVAESIDSGCVVDSPPDIMRGTGTTDWPQVETVLLEESKFISSLFGWVPVYKEVQVDPIQELTEREEREEMELKLLQSKYENMLADFRKMRNINVNADLKKKEKRLKQEMKGIKKKKEKRLSHSRQLKKHLMKRKKTMEDMEPENGRQKKKQRKTPIYNSEGELVFSKFDFSSNVREENPSRKSKNLKQLLSKALKEKEKMKQLEEKGMPETAAELAEHRSWAAAMNKAEGIKIQDDMIKLKKSIKNRDQKKKNSKKKWEEQHQKVEKKKQDKQEVRKKNIAARTEAKMNKNKKKGKKRGHVVPGF</sequence>
<feature type="compositionally biased region" description="Basic residues" evidence="4">
    <location>
        <begin position="382"/>
        <end position="395"/>
    </location>
</feature>
<feature type="compositionally biased region" description="Basic residues" evidence="4">
    <location>
        <begin position="429"/>
        <end position="445"/>
    </location>
</feature>
<comment type="similarity">
    <text evidence="2">Belongs to the SURF6 family.</text>
</comment>
<feature type="region of interest" description="Disordered" evidence="4">
    <location>
        <begin position="249"/>
        <end position="297"/>
    </location>
</feature>
<feature type="compositionally biased region" description="Basic residues" evidence="4">
    <location>
        <begin position="252"/>
        <end position="275"/>
    </location>
</feature>
<feature type="region of interest" description="Disordered" evidence="4">
    <location>
        <begin position="382"/>
        <end position="445"/>
    </location>
</feature>
<proteinExistence type="inferred from homology"/>
<dbReference type="AlphaFoldDB" id="A0AAE1GJK4"/>
<dbReference type="GO" id="GO:0042274">
    <property type="term" value="P:ribosomal small subunit biogenesis"/>
    <property type="evidence" value="ECO:0007669"/>
    <property type="project" value="TreeGrafter"/>
</dbReference>
<dbReference type="GO" id="GO:0042273">
    <property type="term" value="P:ribosomal large subunit biogenesis"/>
    <property type="evidence" value="ECO:0007669"/>
    <property type="project" value="TreeGrafter"/>
</dbReference>
<keyword evidence="7" id="KW-1185">Reference proteome</keyword>
<evidence type="ECO:0000256" key="2">
    <source>
        <dbReference type="ARBA" id="ARBA00005904"/>
    </source>
</evidence>
<comment type="subcellular location">
    <subcellularLocation>
        <location evidence="1">Nucleus</location>
    </subcellularLocation>
</comment>
<dbReference type="Proteomes" id="UP001286313">
    <property type="component" value="Unassembled WGS sequence"/>
</dbReference>
<dbReference type="GO" id="GO:0003677">
    <property type="term" value="F:DNA binding"/>
    <property type="evidence" value="ECO:0007669"/>
    <property type="project" value="TreeGrafter"/>
</dbReference>
<dbReference type="Pfam" id="PF04935">
    <property type="entry name" value="SURF6"/>
    <property type="match status" value="1"/>
</dbReference>
<dbReference type="PANTHER" id="PTHR14369">
    <property type="entry name" value="SURFEIT LOCUS PROTEIN 6"/>
    <property type="match status" value="1"/>
</dbReference>
<keyword evidence="3" id="KW-0539">Nucleus</keyword>
<name>A0AAE1GJK4_PETCI</name>
<protein>
    <recommendedName>
        <fullName evidence="5">Ribosomal RNA-processing protein 14/surfeit locus protein 6 C-terminal domain-containing protein</fullName>
    </recommendedName>
</protein>
<feature type="compositionally biased region" description="Basic and acidic residues" evidence="4">
    <location>
        <begin position="333"/>
        <end position="348"/>
    </location>
</feature>
<dbReference type="PANTHER" id="PTHR14369:SF0">
    <property type="entry name" value="SURFEIT LOCUS PROTEIN 6"/>
    <property type="match status" value="1"/>
</dbReference>
<organism evidence="6 7">
    <name type="scientific">Petrolisthes cinctipes</name>
    <name type="common">Flat porcelain crab</name>
    <dbReference type="NCBI Taxonomy" id="88211"/>
    <lineage>
        <taxon>Eukaryota</taxon>
        <taxon>Metazoa</taxon>
        <taxon>Ecdysozoa</taxon>
        <taxon>Arthropoda</taxon>
        <taxon>Crustacea</taxon>
        <taxon>Multicrustacea</taxon>
        <taxon>Malacostraca</taxon>
        <taxon>Eumalacostraca</taxon>
        <taxon>Eucarida</taxon>
        <taxon>Decapoda</taxon>
        <taxon>Pleocyemata</taxon>
        <taxon>Anomura</taxon>
        <taxon>Galatheoidea</taxon>
        <taxon>Porcellanidae</taxon>
        <taxon>Petrolisthes</taxon>
    </lineage>
</organism>
<feature type="domain" description="Ribosomal RNA-processing protein 14/surfeit locus protein 6 C-terminal" evidence="5">
    <location>
        <begin position="241"/>
        <end position="433"/>
    </location>
</feature>
<dbReference type="GO" id="GO:0003723">
    <property type="term" value="F:RNA binding"/>
    <property type="evidence" value="ECO:0007669"/>
    <property type="project" value="TreeGrafter"/>
</dbReference>
<feature type="region of interest" description="Disordered" evidence="4">
    <location>
        <begin position="332"/>
        <end position="355"/>
    </location>
</feature>
<evidence type="ECO:0000313" key="7">
    <source>
        <dbReference type="Proteomes" id="UP001286313"/>
    </source>
</evidence>
<dbReference type="InterPro" id="IPR029190">
    <property type="entry name" value="Rrp14/SURF6_C"/>
</dbReference>
<evidence type="ECO:0000256" key="4">
    <source>
        <dbReference type="SAM" id="MobiDB-lite"/>
    </source>
</evidence>